<dbReference type="OrthoDB" id="9810361at2"/>
<dbReference type="InterPro" id="IPR005358">
    <property type="entry name" value="Puta_zinc/iron-chelating_dom"/>
</dbReference>
<reference evidence="1 2" key="1">
    <citation type="submission" date="2018-08" db="EMBL/GenBank/DDBJ databases">
        <title>Acidipila sp. 4G-K13, an acidobacterium isolated from forest soil.</title>
        <authorList>
            <person name="Gao Z.-H."/>
            <person name="Qiu L.-H."/>
        </authorList>
    </citation>
    <scope>NUCLEOTIDE SEQUENCE [LARGE SCALE GENOMIC DNA]</scope>
    <source>
        <strain evidence="1 2">4G-K13</strain>
    </source>
</reference>
<comment type="caution">
    <text evidence="1">The sequence shown here is derived from an EMBL/GenBank/DDBJ whole genome shotgun (WGS) entry which is preliminary data.</text>
</comment>
<dbReference type="Pfam" id="PF03692">
    <property type="entry name" value="CxxCxxCC"/>
    <property type="match status" value="1"/>
</dbReference>
<dbReference type="AlphaFoldDB" id="A0A372IQW1"/>
<dbReference type="Proteomes" id="UP000264702">
    <property type="component" value="Unassembled WGS sequence"/>
</dbReference>
<evidence type="ECO:0000313" key="2">
    <source>
        <dbReference type="Proteomes" id="UP000264702"/>
    </source>
</evidence>
<dbReference type="EMBL" id="QVQT01000002">
    <property type="protein sequence ID" value="RFU17330.1"/>
    <property type="molecule type" value="Genomic_DNA"/>
</dbReference>
<organism evidence="1 2">
    <name type="scientific">Paracidobacterium acidisoli</name>
    <dbReference type="NCBI Taxonomy" id="2303751"/>
    <lineage>
        <taxon>Bacteria</taxon>
        <taxon>Pseudomonadati</taxon>
        <taxon>Acidobacteriota</taxon>
        <taxon>Terriglobia</taxon>
        <taxon>Terriglobales</taxon>
        <taxon>Acidobacteriaceae</taxon>
        <taxon>Paracidobacterium</taxon>
    </lineage>
</organism>
<proteinExistence type="predicted"/>
<gene>
    <name evidence="1" type="ORF">D0Y96_03980</name>
</gene>
<keyword evidence="2" id="KW-1185">Reference proteome</keyword>
<sequence>MTTLPENPYLPEDMSSPMVEVHFELRVGVGTLKAKVDVPAGQTTMTGLLPILQNLETAVIDKVVHEATASGHSISCRAGCGACCRQLVPVSIFEAEALFQWFSDLQEEQREMIEQRFHQALLALRENGILQRLLDEEWSKDEESVTRLAIDYFHARVACPFLQNENCSIHPIRPLSCREYLVTGPPALCDDPSIHDVRGVKFPFTLSRALYRLGQELEHDNRGWIPMVFLLAWGKSGLHPGEHFTGTGQEVLRIFMEHLATMASTDKGGKTSAGLMQAT</sequence>
<name>A0A372IQW1_9BACT</name>
<accession>A0A372IQW1</accession>
<protein>
    <submittedName>
        <fullName evidence="1">YkgJ family cysteine cluster protein</fullName>
    </submittedName>
</protein>
<evidence type="ECO:0000313" key="1">
    <source>
        <dbReference type="EMBL" id="RFU17330.1"/>
    </source>
</evidence>